<evidence type="ECO:0000313" key="6">
    <source>
        <dbReference type="EMBL" id="TFK29291.1"/>
    </source>
</evidence>
<dbReference type="GO" id="GO:0016559">
    <property type="term" value="P:peroxisome fission"/>
    <property type="evidence" value="ECO:0007669"/>
    <property type="project" value="InterPro"/>
</dbReference>
<keyword evidence="3" id="KW-0576">Peroxisome</keyword>
<sequence>MASISFPEHPSGGMSSSHHEDSYYSPAYDTSASFQMNPLSSHPPRTPKTSIISNSSTSYQAPSSTGREEKSEQHIDVDEDDFDEEEERIKLAEKRVMKEDIWREMFLTSNGRDKAFKLIQYSIRVYLLFHASVAGSRVLRAPRGLQWNLNLVKRLSSTASGLSFTRLATPKMLLLFNWLQPLTVIRAQQSVPFSAESSATKSSKPTSFLHTALHAPPPVLLEFMNAVADDVATLARLGFIGKRLGDSAGKFSDWCWFISTLVGLVENGVERQMITSLQAEVEGRMYNESMANGASAKSKPKVSKFDEKELSRLQRQDYWLQVTRAKLAMDLIFVSYEVFNLKRGAATIQAVTGLCSAILSSAKLYDKHKNSLVKALISSSS</sequence>
<dbReference type="PANTHER" id="PTHR12652">
    <property type="entry name" value="PEROXISOMAL BIOGENESIS FACTOR 11"/>
    <property type="match status" value="1"/>
</dbReference>
<dbReference type="Proteomes" id="UP000307440">
    <property type="component" value="Unassembled WGS sequence"/>
</dbReference>
<comment type="subcellular location">
    <subcellularLocation>
        <location evidence="4">Peroxisome membrane</location>
    </subcellularLocation>
</comment>
<evidence type="ECO:0000256" key="2">
    <source>
        <dbReference type="ARBA" id="ARBA00023136"/>
    </source>
</evidence>
<dbReference type="Pfam" id="PF05648">
    <property type="entry name" value="PEX11"/>
    <property type="match status" value="1"/>
</dbReference>
<keyword evidence="2" id="KW-0472">Membrane</keyword>
<evidence type="ECO:0000256" key="3">
    <source>
        <dbReference type="ARBA" id="ARBA00023140"/>
    </source>
</evidence>
<dbReference type="PANTHER" id="PTHR12652:SF19">
    <property type="entry name" value="PEROXISOMAL BIOGENESIS FACTOR 11"/>
    <property type="match status" value="1"/>
</dbReference>
<feature type="compositionally biased region" description="Basic and acidic residues" evidence="5">
    <location>
        <begin position="66"/>
        <end position="76"/>
    </location>
</feature>
<feature type="region of interest" description="Disordered" evidence="5">
    <location>
        <begin position="1"/>
        <end position="84"/>
    </location>
</feature>
<gene>
    <name evidence="6" type="ORF">FA15DRAFT_684789</name>
</gene>
<name>A0A5C3LKV0_COPMA</name>
<evidence type="ECO:0000313" key="7">
    <source>
        <dbReference type="Proteomes" id="UP000307440"/>
    </source>
</evidence>
<dbReference type="OrthoDB" id="411017at2759"/>
<evidence type="ECO:0000256" key="1">
    <source>
        <dbReference type="ARBA" id="ARBA00022593"/>
    </source>
</evidence>
<keyword evidence="7" id="KW-1185">Reference proteome</keyword>
<dbReference type="AlphaFoldDB" id="A0A5C3LKV0"/>
<evidence type="ECO:0000256" key="4">
    <source>
        <dbReference type="ARBA" id="ARBA00046271"/>
    </source>
</evidence>
<evidence type="ECO:0000256" key="5">
    <source>
        <dbReference type="SAM" id="MobiDB-lite"/>
    </source>
</evidence>
<proteinExistence type="predicted"/>
<reference evidence="6 7" key="1">
    <citation type="journal article" date="2019" name="Nat. Ecol. Evol.">
        <title>Megaphylogeny resolves global patterns of mushroom evolution.</title>
        <authorList>
            <person name="Varga T."/>
            <person name="Krizsan K."/>
            <person name="Foldi C."/>
            <person name="Dima B."/>
            <person name="Sanchez-Garcia M."/>
            <person name="Sanchez-Ramirez S."/>
            <person name="Szollosi G.J."/>
            <person name="Szarkandi J.G."/>
            <person name="Papp V."/>
            <person name="Albert L."/>
            <person name="Andreopoulos W."/>
            <person name="Angelini C."/>
            <person name="Antonin V."/>
            <person name="Barry K.W."/>
            <person name="Bougher N.L."/>
            <person name="Buchanan P."/>
            <person name="Buyck B."/>
            <person name="Bense V."/>
            <person name="Catcheside P."/>
            <person name="Chovatia M."/>
            <person name="Cooper J."/>
            <person name="Damon W."/>
            <person name="Desjardin D."/>
            <person name="Finy P."/>
            <person name="Geml J."/>
            <person name="Haridas S."/>
            <person name="Hughes K."/>
            <person name="Justo A."/>
            <person name="Karasinski D."/>
            <person name="Kautmanova I."/>
            <person name="Kiss B."/>
            <person name="Kocsube S."/>
            <person name="Kotiranta H."/>
            <person name="LaButti K.M."/>
            <person name="Lechner B.E."/>
            <person name="Liimatainen K."/>
            <person name="Lipzen A."/>
            <person name="Lukacs Z."/>
            <person name="Mihaltcheva S."/>
            <person name="Morgado L.N."/>
            <person name="Niskanen T."/>
            <person name="Noordeloos M.E."/>
            <person name="Ohm R.A."/>
            <person name="Ortiz-Santana B."/>
            <person name="Ovrebo C."/>
            <person name="Racz N."/>
            <person name="Riley R."/>
            <person name="Savchenko A."/>
            <person name="Shiryaev A."/>
            <person name="Soop K."/>
            <person name="Spirin V."/>
            <person name="Szebenyi C."/>
            <person name="Tomsovsky M."/>
            <person name="Tulloss R.E."/>
            <person name="Uehling J."/>
            <person name="Grigoriev I.V."/>
            <person name="Vagvolgyi C."/>
            <person name="Papp T."/>
            <person name="Martin F.M."/>
            <person name="Miettinen O."/>
            <person name="Hibbett D.S."/>
            <person name="Nagy L.G."/>
        </authorList>
    </citation>
    <scope>NUCLEOTIDE SEQUENCE [LARGE SCALE GENOMIC DNA]</scope>
    <source>
        <strain evidence="6 7">CBS 121175</strain>
    </source>
</reference>
<accession>A0A5C3LKV0</accession>
<feature type="compositionally biased region" description="Polar residues" evidence="5">
    <location>
        <begin position="47"/>
        <end position="65"/>
    </location>
</feature>
<organism evidence="6 7">
    <name type="scientific">Coprinopsis marcescibilis</name>
    <name type="common">Agaric fungus</name>
    <name type="synonym">Psathyrella marcescibilis</name>
    <dbReference type="NCBI Taxonomy" id="230819"/>
    <lineage>
        <taxon>Eukaryota</taxon>
        <taxon>Fungi</taxon>
        <taxon>Dikarya</taxon>
        <taxon>Basidiomycota</taxon>
        <taxon>Agaricomycotina</taxon>
        <taxon>Agaricomycetes</taxon>
        <taxon>Agaricomycetidae</taxon>
        <taxon>Agaricales</taxon>
        <taxon>Agaricineae</taxon>
        <taxon>Psathyrellaceae</taxon>
        <taxon>Coprinopsis</taxon>
    </lineage>
</organism>
<dbReference type="InterPro" id="IPR008733">
    <property type="entry name" value="PEX11"/>
</dbReference>
<dbReference type="EMBL" id="ML210150">
    <property type="protein sequence ID" value="TFK29291.1"/>
    <property type="molecule type" value="Genomic_DNA"/>
</dbReference>
<dbReference type="STRING" id="230819.A0A5C3LKV0"/>
<protein>
    <submittedName>
        <fullName evidence="6">Uncharacterized protein</fullName>
    </submittedName>
</protein>
<dbReference type="GO" id="GO:0005778">
    <property type="term" value="C:peroxisomal membrane"/>
    <property type="evidence" value="ECO:0007669"/>
    <property type="project" value="UniProtKB-SubCell"/>
</dbReference>
<keyword evidence="1" id="KW-0962">Peroxisome biogenesis</keyword>
<feature type="compositionally biased region" description="Polar residues" evidence="5">
    <location>
        <begin position="28"/>
        <end position="40"/>
    </location>
</feature>